<evidence type="ECO:0000313" key="2">
    <source>
        <dbReference type="Proteomes" id="UP001605036"/>
    </source>
</evidence>
<gene>
    <name evidence="1" type="ORF">R1flu_018941</name>
</gene>
<organism evidence="1 2">
    <name type="scientific">Riccia fluitans</name>
    <dbReference type="NCBI Taxonomy" id="41844"/>
    <lineage>
        <taxon>Eukaryota</taxon>
        <taxon>Viridiplantae</taxon>
        <taxon>Streptophyta</taxon>
        <taxon>Embryophyta</taxon>
        <taxon>Marchantiophyta</taxon>
        <taxon>Marchantiopsida</taxon>
        <taxon>Marchantiidae</taxon>
        <taxon>Marchantiales</taxon>
        <taxon>Ricciaceae</taxon>
        <taxon>Riccia</taxon>
    </lineage>
</organism>
<dbReference type="EMBL" id="JBHFFA010000001">
    <property type="protein sequence ID" value="KAL2650813.1"/>
    <property type="molecule type" value="Genomic_DNA"/>
</dbReference>
<evidence type="ECO:0000313" key="1">
    <source>
        <dbReference type="EMBL" id="KAL2650813.1"/>
    </source>
</evidence>
<accession>A0ABD1ZHA5</accession>
<keyword evidence="2" id="KW-1185">Reference proteome</keyword>
<name>A0ABD1ZHA5_9MARC</name>
<protein>
    <submittedName>
        <fullName evidence="1">Uncharacterized protein</fullName>
    </submittedName>
</protein>
<sequence length="164" mass="19132">MLKVRFFLPRFDNAQGLMRFAYYCSRNFFIRAAQELRDVNVEDFKIESLRTGLVLRYVPGTCKNRKVNVKHCGANTLRKPVDCPVADVITFIIKMTEKRPVFGTNQPGPHPLFLTLNHKYEVTDLIWYSKMPVGKNTLREYSKKMAADIPELKGFWITNKVIER</sequence>
<reference evidence="1 2" key="1">
    <citation type="submission" date="2024-09" db="EMBL/GenBank/DDBJ databases">
        <title>Chromosome-scale assembly of Riccia fluitans.</title>
        <authorList>
            <person name="Paukszto L."/>
            <person name="Sawicki J."/>
            <person name="Karawczyk K."/>
            <person name="Piernik-Szablinska J."/>
            <person name="Szczecinska M."/>
            <person name="Mazdziarz M."/>
        </authorList>
    </citation>
    <scope>NUCLEOTIDE SEQUENCE [LARGE SCALE GENOMIC DNA]</scope>
    <source>
        <strain evidence="1">Rf_01</strain>
        <tissue evidence="1">Aerial parts of the thallus</tissue>
    </source>
</reference>
<dbReference type="AlphaFoldDB" id="A0ABD1ZHA5"/>
<proteinExistence type="predicted"/>
<dbReference type="Proteomes" id="UP001605036">
    <property type="component" value="Unassembled WGS sequence"/>
</dbReference>
<comment type="caution">
    <text evidence="1">The sequence shown here is derived from an EMBL/GenBank/DDBJ whole genome shotgun (WGS) entry which is preliminary data.</text>
</comment>